<gene>
    <name evidence="2" type="ORF">ACFFJ8_31635</name>
</gene>
<evidence type="ECO:0000313" key="2">
    <source>
        <dbReference type="EMBL" id="MFC0395909.1"/>
    </source>
</evidence>
<accession>A0ABV6JK93</accession>
<comment type="caution">
    <text evidence="2">The sequence shown here is derived from an EMBL/GenBank/DDBJ whole genome shotgun (WGS) entry which is preliminary data.</text>
</comment>
<dbReference type="Proteomes" id="UP001589818">
    <property type="component" value="Unassembled WGS sequence"/>
</dbReference>
<proteinExistence type="predicted"/>
<dbReference type="RefSeq" id="WP_204817495.1">
    <property type="nucleotide sequence ID" value="NZ_JANHOF010000002.1"/>
</dbReference>
<keyword evidence="3" id="KW-1185">Reference proteome</keyword>
<sequence>MEQPMVLQTERRRANAPDQQPSSGQAGRKSEPIEKARNGSMVQDEQDAKRLGNDMKGMKTNSQLQEDGWVPDPIQE</sequence>
<dbReference type="EMBL" id="JBHLVF010000047">
    <property type="protein sequence ID" value="MFC0395909.1"/>
    <property type="molecule type" value="Genomic_DNA"/>
</dbReference>
<feature type="region of interest" description="Disordered" evidence="1">
    <location>
        <begin position="1"/>
        <end position="76"/>
    </location>
</feature>
<reference evidence="2 3" key="1">
    <citation type="submission" date="2024-09" db="EMBL/GenBank/DDBJ databases">
        <authorList>
            <person name="Sun Q."/>
            <person name="Mori K."/>
        </authorList>
    </citation>
    <scope>NUCLEOTIDE SEQUENCE [LARGE SCALE GENOMIC DNA]</scope>
    <source>
        <strain evidence="2 3">CCM 4839</strain>
    </source>
</reference>
<feature type="compositionally biased region" description="Basic and acidic residues" evidence="1">
    <location>
        <begin position="28"/>
        <end position="37"/>
    </location>
</feature>
<name>A0ABV6JK93_9BACL</name>
<feature type="compositionally biased region" description="Basic and acidic residues" evidence="1">
    <location>
        <begin position="46"/>
        <end position="57"/>
    </location>
</feature>
<evidence type="ECO:0000313" key="3">
    <source>
        <dbReference type="Proteomes" id="UP001589818"/>
    </source>
</evidence>
<organism evidence="2 3">
    <name type="scientific">Paenibacillus mendelii</name>
    <dbReference type="NCBI Taxonomy" id="206163"/>
    <lineage>
        <taxon>Bacteria</taxon>
        <taxon>Bacillati</taxon>
        <taxon>Bacillota</taxon>
        <taxon>Bacilli</taxon>
        <taxon>Bacillales</taxon>
        <taxon>Paenibacillaceae</taxon>
        <taxon>Paenibacillus</taxon>
    </lineage>
</organism>
<protein>
    <submittedName>
        <fullName evidence="2">Uncharacterized protein</fullName>
    </submittedName>
</protein>
<evidence type="ECO:0000256" key="1">
    <source>
        <dbReference type="SAM" id="MobiDB-lite"/>
    </source>
</evidence>